<dbReference type="GeneID" id="37007847"/>
<comment type="caution">
    <text evidence="2">The sequence shown here is derived from an EMBL/GenBank/DDBJ whole genome shotgun (WGS) entry which is preliminary data.</text>
</comment>
<proteinExistence type="predicted"/>
<protein>
    <recommendedName>
        <fullName evidence="4">DUF1746 domain-containing protein</fullName>
    </recommendedName>
</protein>
<sequence length="272" mass="30922">MGSLMPGAFPIESSSLAQSSAIESPSNKWNSLSTEDDKLASFNRSEFLVNKAKGQRHLLRQLEGCVYILVGYELVKYCHLACLLPFILDLMTQSMISVRAIVEPDNWSLLETINEVTNRKEQESGESQATQRSNMTKFICLSIYGKFLLIITYHALFIFWLKSIADSGHLDEMVNGSWWLVSFIGETVVADYDTSSSIWLQLWQLGLYQLILIDFLILLLQLTLYQSIHKQSSKSLEGLPLNIDELETVRPYNARVSGDTLRQLPQKATQRF</sequence>
<evidence type="ECO:0000256" key="1">
    <source>
        <dbReference type="SAM" id="Phobius"/>
    </source>
</evidence>
<keyword evidence="1" id="KW-0812">Transmembrane</keyword>
<evidence type="ECO:0000313" key="2">
    <source>
        <dbReference type="EMBL" id="PVH22794.1"/>
    </source>
</evidence>
<dbReference type="RefSeq" id="XP_025343734.1">
    <property type="nucleotide sequence ID" value="XM_025486184.1"/>
</dbReference>
<dbReference type="OrthoDB" id="4083114at2759"/>
<organism evidence="2 3">
    <name type="scientific">Candidozyma haemuli</name>
    <dbReference type="NCBI Taxonomy" id="45357"/>
    <lineage>
        <taxon>Eukaryota</taxon>
        <taxon>Fungi</taxon>
        <taxon>Dikarya</taxon>
        <taxon>Ascomycota</taxon>
        <taxon>Saccharomycotina</taxon>
        <taxon>Pichiomycetes</taxon>
        <taxon>Metschnikowiaceae</taxon>
        <taxon>Candidozyma</taxon>
    </lineage>
</organism>
<keyword evidence="3" id="KW-1185">Reference proteome</keyword>
<accession>A0A2V1AYC0</accession>
<keyword evidence="1" id="KW-0472">Membrane</keyword>
<gene>
    <name evidence="2" type="ORF">CXQ85_002516</name>
</gene>
<feature type="transmembrane region" description="Helical" evidence="1">
    <location>
        <begin position="138"/>
        <end position="161"/>
    </location>
</feature>
<dbReference type="VEuPathDB" id="FungiDB:CXQ85_002516"/>
<feature type="transmembrane region" description="Helical" evidence="1">
    <location>
        <begin position="205"/>
        <end position="225"/>
    </location>
</feature>
<keyword evidence="1" id="KW-1133">Transmembrane helix</keyword>
<name>A0A2V1AYC0_9ASCO</name>
<dbReference type="AlphaFoldDB" id="A0A2V1AYC0"/>
<dbReference type="EMBL" id="PKFO01000010">
    <property type="protein sequence ID" value="PVH22794.1"/>
    <property type="molecule type" value="Genomic_DNA"/>
</dbReference>
<dbReference type="Proteomes" id="UP000244309">
    <property type="component" value="Unassembled WGS sequence"/>
</dbReference>
<reference evidence="2 3" key="1">
    <citation type="submission" date="2017-12" db="EMBL/GenBank/DDBJ databases">
        <title>Genome Sequence of a Multidrug-Resistant Candida haemulonii Isolate from a Patient with Chronic Leg Ulcers in Israel.</title>
        <authorList>
            <person name="Chow N.A."/>
            <person name="Gade L."/>
            <person name="Batra D."/>
            <person name="Rowe L.A."/>
            <person name="Ben-Ami R."/>
            <person name="Loparev V.N."/>
            <person name="Litvintseva A.P."/>
        </authorList>
    </citation>
    <scope>NUCLEOTIDE SEQUENCE [LARGE SCALE GENOMIC DNA]</scope>
    <source>
        <strain evidence="2 3">B11899</strain>
    </source>
</reference>
<evidence type="ECO:0008006" key="4">
    <source>
        <dbReference type="Google" id="ProtNLM"/>
    </source>
</evidence>
<evidence type="ECO:0000313" key="3">
    <source>
        <dbReference type="Proteomes" id="UP000244309"/>
    </source>
</evidence>